<dbReference type="InterPro" id="IPR038404">
    <property type="entry name" value="TRAP_DctP_sf"/>
</dbReference>
<dbReference type="STRING" id="1560234.SP90_02555"/>
<dbReference type="NCBIfam" id="NF037995">
    <property type="entry name" value="TRAP_S1"/>
    <property type="match status" value="1"/>
</dbReference>
<name>A0A1B7XLF5_9BACT</name>
<dbReference type="Gene3D" id="3.40.190.170">
    <property type="entry name" value="Bacterial extracellular solute-binding protein, family 7"/>
    <property type="match status" value="1"/>
</dbReference>
<dbReference type="Pfam" id="PF03480">
    <property type="entry name" value="DctP"/>
    <property type="match status" value="1"/>
</dbReference>
<dbReference type="GO" id="GO:0055085">
    <property type="term" value="P:transmembrane transport"/>
    <property type="evidence" value="ECO:0007669"/>
    <property type="project" value="InterPro"/>
</dbReference>
<dbReference type="GO" id="GO:0030246">
    <property type="term" value="F:carbohydrate binding"/>
    <property type="evidence" value="ECO:0007669"/>
    <property type="project" value="TreeGrafter"/>
</dbReference>
<accession>A0A1B7XLF5</accession>
<dbReference type="InterPro" id="IPR018389">
    <property type="entry name" value="DctP_fam"/>
</dbReference>
<reference evidence="2 3" key="1">
    <citation type="submission" date="2015-01" db="EMBL/GenBank/DDBJ databases">
        <title>Desulfovibrio sp. JC271 draft genome sequence.</title>
        <authorList>
            <person name="Shivani Y."/>
            <person name="Subhash Y."/>
            <person name="Sasikala C."/>
            <person name="Ramana C.V."/>
        </authorList>
    </citation>
    <scope>NUCLEOTIDE SEQUENCE [LARGE SCALE GENOMIC DNA]</scope>
    <source>
        <strain evidence="2 3">JC271</strain>
    </source>
</reference>
<dbReference type="PANTHER" id="PTHR33376:SF18">
    <property type="entry name" value="2,3-DIKETO-L-GULONATE-BINDING PERIPLASMIC PROTEIN YIAO"/>
    <property type="match status" value="1"/>
</dbReference>
<protein>
    <submittedName>
        <fullName evidence="2">TRAP transporter</fullName>
    </submittedName>
</protein>
<dbReference type="EMBL" id="JXMS01000003">
    <property type="protein sequence ID" value="OBQ56315.1"/>
    <property type="molecule type" value="Genomic_DNA"/>
</dbReference>
<keyword evidence="1" id="KW-0732">Signal</keyword>
<dbReference type="OrthoDB" id="8690069at2"/>
<dbReference type="PANTHER" id="PTHR33376">
    <property type="match status" value="1"/>
</dbReference>
<dbReference type="Proteomes" id="UP000091979">
    <property type="component" value="Unassembled WGS sequence"/>
</dbReference>
<evidence type="ECO:0000313" key="2">
    <source>
        <dbReference type="EMBL" id="OBQ56315.1"/>
    </source>
</evidence>
<keyword evidence="3" id="KW-1185">Reference proteome</keyword>
<organism evidence="2 3">
    <name type="scientific">Halodesulfovibrio spirochaetisodalis</name>
    <dbReference type="NCBI Taxonomy" id="1560234"/>
    <lineage>
        <taxon>Bacteria</taxon>
        <taxon>Pseudomonadati</taxon>
        <taxon>Thermodesulfobacteriota</taxon>
        <taxon>Desulfovibrionia</taxon>
        <taxon>Desulfovibrionales</taxon>
        <taxon>Desulfovibrionaceae</taxon>
        <taxon>Halodesulfovibrio</taxon>
    </lineage>
</organism>
<gene>
    <name evidence="2" type="ORF">SP90_02555</name>
</gene>
<sequence>MGMLQKKYIVISALIFLLLPYSTALGNTCIKMSYNGAPTIKDNPVHVFAIHFKYTIEQKTHGNVTIELYPDSQLGNEQQRMQQVINEPMINVASFGGMETIFPELFVTNIPFLFDSYKAAHIFFDSSTTMQELRNNFLKLTGVQLLEVIEEGGFIAFTSTEPIKSPKDFKGQQFRAMDASQIAMYKAFGATGIPVPWTSVYTALESGMVDGQMNPPTYIILEKLYEVQQFLTLANVQYSNQFLLINDSALQQLSKKEQKIVKKAAHQANNVTRMFVESQVAKRIYFLEKEGGMTVYRPSPEEMEDFKRISTPSYLTWLRQQVPAKLIDQTIHDAQNANHNAQ</sequence>
<evidence type="ECO:0000313" key="3">
    <source>
        <dbReference type="Proteomes" id="UP000091979"/>
    </source>
</evidence>
<comment type="caution">
    <text evidence="2">The sequence shown here is derived from an EMBL/GenBank/DDBJ whole genome shotgun (WGS) entry which is preliminary data.</text>
</comment>
<proteinExistence type="predicted"/>
<evidence type="ECO:0000256" key="1">
    <source>
        <dbReference type="ARBA" id="ARBA00022729"/>
    </source>
</evidence>
<dbReference type="AlphaFoldDB" id="A0A1B7XLF5"/>
<dbReference type="PATRIC" id="fig|1560234.3.peg.1966"/>